<organism evidence="3 4">
    <name type="scientific">Jutongia hominis</name>
    <dbReference type="NCBI Taxonomy" id="2763664"/>
    <lineage>
        <taxon>Bacteria</taxon>
        <taxon>Bacillati</taxon>
        <taxon>Bacillota</taxon>
        <taxon>Clostridia</taxon>
        <taxon>Lachnospirales</taxon>
        <taxon>Lachnospiraceae</taxon>
        <taxon>Jutongia</taxon>
    </lineage>
</organism>
<evidence type="ECO:0000313" key="4">
    <source>
        <dbReference type="Proteomes" id="UP000637513"/>
    </source>
</evidence>
<proteinExistence type="predicted"/>
<evidence type="ECO:0000256" key="1">
    <source>
        <dbReference type="ARBA" id="ARBA00004976"/>
    </source>
</evidence>
<dbReference type="Pfam" id="PF04607">
    <property type="entry name" value="RelA_SpoT"/>
    <property type="match status" value="1"/>
</dbReference>
<gene>
    <name evidence="3" type="ORF">H8700_11910</name>
</gene>
<dbReference type="CDD" id="cd05399">
    <property type="entry name" value="NT_Rel-Spo_like"/>
    <property type="match status" value="1"/>
</dbReference>
<sequence length="615" mass="73068">MTDFENSIEQELDFEKLTELCDNLKEAVREILNSCGMYFRIFSRVKSPNSIAEKLLRGQYGTEQNPKKLQDLVGLRVVLYYYDDLSICRDIMESTFQMVDDWSRPKYNADEFKATKINGVFRFPEEFFNVYKKELWNLPIDTTFEIQFRTVFFEGWHEIEHDMRYKSLLSDKEFWKGSEELSRILNCILANLELSDWSLVQLFEELSYNHYKNRDWEIMLKCKYRIKMADSEPLDPKILAVFDQDKEIAKKFFKASRKTLIKELLKLESPHINYNLIVKLMNNKEIHDPQIAAICQNIPINQDERTYQKNTLARLESSILFHLERPLLHKNTRKLESEFYNAALIVYKWARFKLNPVFEDIPAELSTYRNHLPGYKLKIFYDEENLSFSMKMNYIDSQSIGTFWHVHTSIAKMDDGLLHFYHVTSRDVPRGISQRSTFTKPSFLADLSNKVGIMDIVRLGSKAHFVNNTELLHELYQLTESDERMLPVIVIAQNSPNTDAPQETVDYRDYDMNTFTINGTRLAKVVGHYSHVYMLDYHFIEDFAAHYAFEPEKTIGCICIFRPSYQKKERMFFTRKMVMETQFDFNRFAFHEEDIYEKAFRHNLVQLLKDDNTNH</sequence>
<comment type="caution">
    <text evidence="3">The sequence shown here is derived from an EMBL/GenBank/DDBJ whole genome shotgun (WGS) entry which is preliminary data.</text>
</comment>
<evidence type="ECO:0000313" key="3">
    <source>
        <dbReference type="EMBL" id="MBC8558401.1"/>
    </source>
</evidence>
<dbReference type="PANTHER" id="PTHR41773">
    <property type="entry name" value="GTP PYROPHOSPHATASE-RELATED"/>
    <property type="match status" value="1"/>
</dbReference>
<protein>
    <recommendedName>
        <fullName evidence="2">RelA/SpoT domain-containing protein</fullName>
    </recommendedName>
</protein>
<feature type="domain" description="RelA/SpoT" evidence="2">
    <location>
        <begin position="43"/>
        <end position="171"/>
    </location>
</feature>
<comment type="pathway">
    <text evidence="1">Purine metabolism; ppGpp biosynthesis; ppGpp from GTP: step 1/2.</text>
</comment>
<dbReference type="Gene3D" id="3.30.460.10">
    <property type="entry name" value="Beta Polymerase, domain 2"/>
    <property type="match status" value="1"/>
</dbReference>
<dbReference type="RefSeq" id="WP_249305838.1">
    <property type="nucleotide sequence ID" value="NZ_JACRSW010000040.1"/>
</dbReference>
<dbReference type="InterPro" id="IPR007685">
    <property type="entry name" value="RelA_SpoT"/>
</dbReference>
<evidence type="ECO:0000259" key="2">
    <source>
        <dbReference type="SMART" id="SM00954"/>
    </source>
</evidence>
<keyword evidence="4" id="KW-1185">Reference proteome</keyword>
<dbReference type="Proteomes" id="UP000637513">
    <property type="component" value="Unassembled WGS sequence"/>
</dbReference>
<dbReference type="PANTHER" id="PTHR41773:SF1">
    <property type="entry name" value="RELA_SPOT DOMAIN-CONTAINING PROTEIN"/>
    <property type="match status" value="1"/>
</dbReference>
<dbReference type="SMART" id="SM00954">
    <property type="entry name" value="RelA_SpoT"/>
    <property type="match status" value="1"/>
</dbReference>
<accession>A0ABR7MX87</accession>
<dbReference type="SUPFAM" id="SSF81301">
    <property type="entry name" value="Nucleotidyltransferase"/>
    <property type="match status" value="1"/>
</dbReference>
<dbReference type="EMBL" id="JACRSW010000040">
    <property type="protein sequence ID" value="MBC8558401.1"/>
    <property type="molecule type" value="Genomic_DNA"/>
</dbReference>
<name>A0ABR7MX87_9FIRM</name>
<reference evidence="3 4" key="1">
    <citation type="submission" date="2020-08" db="EMBL/GenBank/DDBJ databases">
        <title>Genome public.</title>
        <authorList>
            <person name="Liu C."/>
            <person name="Sun Q."/>
        </authorList>
    </citation>
    <scope>NUCLEOTIDE SEQUENCE [LARGE SCALE GENOMIC DNA]</scope>
    <source>
        <strain evidence="3 4">BX3</strain>
    </source>
</reference>
<dbReference type="InterPro" id="IPR043519">
    <property type="entry name" value="NT_sf"/>
</dbReference>